<dbReference type="PRINTS" id="PR00883">
    <property type="entry name" value="NUCLEARHMG"/>
</dbReference>
<keyword evidence="5 11" id="KW-0694">RNA-binding</keyword>
<evidence type="ECO:0000256" key="10">
    <source>
        <dbReference type="ARBA" id="ARBA00040411"/>
    </source>
</evidence>
<organism evidence="13 14">
    <name type="scientific">Colletotrichum orchidophilum</name>
    <dbReference type="NCBI Taxonomy" id="1209926"/>
    <lineage>
        <taxon>Eukaryota</taxon>
        <taxon>Fungi</taxon>
        <taxon>Dikarya</taxon>
        <taxon>Ascomycota</taxon>
        <taxon>Pezizomycotina</taxon>
        <taxon>Sordariomycetes</taxon>
        <taxon>Hypocreomycetidae</taxon>
        <taxon>Glomerellales</taxon>
        <taxon>Glomerellaceae</taxon>
        <taxon>Colletotrichum</taxon>
    </lineage>
</organism>
<dbReference type="Proteomes" id="UP000176998">
    <property type="component" value="Unassembled WGS sequence"/>
</dbReference>
<evidence type="ECO:0000256" key="2">
    <source>
        <dbReference type="ARBA" id="ARBA00007337"/>
    </source>
</evidence>
<keyword evidence="4" id="KW-0747">Spliceosome</keyword>
<keyword evidence="14" id="KW-1185">Reference proteome</keyword>
<keyword evidence="3" id="KW-0507">mRNA processing</keyword>
<dbReference type="GO" id="GO:0000398">
    <property type="term" value="P:mRNA splicing, via spliceosome"/>
    <property type="evidence" value="ECO:0007669"/>
    <property type="project" value="UniProtKB-UniRule"/>
</dbReference>
<dbReference type="InterPro" id="IPR002415">
    <property type="entry name" value="H/ACA_rnp_Nhp2-like"/>
</dbReference>
<feature type="non-terminal residue" evidence="13">
    <location>
        <position position="1"/>
    </location>
</feature>
<dbReference type="CDD" id="cd21104">
    <property type="entry name" value="SNU13"/>
    <property type="match status" value="1"/>
</dbReference>
<dbReference type="InterPro" id="IPR029064">
    <property type="entry name" value="Ribosomal_eL30-like_sf"/>
</dbReference>
<proteinExistence type="inferred from homology"/>
<reference evidence="13 14" key="1">
    <citation type="submission" date="2016-09" db="EMBL/GenBank/DDBJ databases">
        <authorList>
            <person name="Capua I."/>
            <person name="De Benedictis P."/>
            <person name="Joannis T."/>
            <person name="Lombin L.H."/>
            <person name="Cattoli G."/>
        </authorList>
    </citation>
    <scope>NUCLEOTIDE SEQUENCE [LARGE SCALE GENOMIC DNA]</scope>
    <source>
        <strain evidence="13 14">IMI 309357</strain>
    </source>
</reference>
<evidence type="ECO:0000259" key="12">
    <source>
        <dbReference type="Pfam" id="PF01248"/>
    </source>
</evidence>
<dbReference type="GeneID" id="34560584"/>
<dbReference type="Pfam" id="PF01248">
    <property type="entry name" value="Ribosomal_L7Ae"/>
    <property type="match status" value="1"/>
</dbReference>
<dbReference type="InterPro" id="IPR018492">
    <property type="entry name" value="Ribosomal_eL8/Nhp2"/>
</dbReference>
<dbReference type="GO" id="GO:0042254">
    <property type="term" value="P:ribosome biogenesis"/>
    <property type="evidence" value="ECO:0007669"/>
    <property type="project" value="InterPro"/>
</dbReference>
<evidence type="ECO:0000256" key="8">
    <source>
        <dbReference type="ARBA" id="ARBA00023274"/>
    </source>
</evidence>
<evidence type="ECO:0000256" key="11">
    <source>
        <dbReference type="RuleBase" id="RU366039"/>
    </source>
</evidence>
<dbReference type="GO" id="GO:0005681">
    <property type="term" value="C:spliceosomal complex"/>
    <property type="evidence" value="ECO:0007669"/>
    <property type="project" value="UniProtKB-KW"/>
</dbReference>
<name>A0A1G4B715_9PEZI</name>
<evidence type="ECO:0000256" key="3">
    <source>
        <dbReference type="ARBA" id="ARBA00022664"/>
    </source>
</evidence>
<evidence type="ECO:0000256" key="4">
    <source>
        <dbReference type="ARBA" id="ARBA00022728"/>
    </source>
</evidence>
<dbReference type="OrthoDB" id="1924699at2759"/>
<keyword evidence="7 11" id="KW-0539">Nucleus</keyword>
<comment type="caution">
    <text evidence="13">The sequence shown here is derived from an EMBL/GenBank/DDBJ whole genome shotgun (WGS) entry which is preliminary data.</text>
</comment>
<accession>A0A1G4B715</accession>
<dbReference type="EMBL" id="MJBS01000060">
    <property type="protein sequence ID" value="OHE97184.1"/>
    <property type="molecule type" value="Genomic_DNA"/>
</dbReference>
<dbReference type="STRING" id="1209926.A0A1G4B715"/>
<dbReference type="AlphaFoldDB" id="A0A1G4B715"/>
<evidence type="ECO:0000313" key="14">
    <source>
        <dbReference type="Proteomes" id="UP000176998"/>
    </source>
</evidence>
<keyword evidence="8 11" id="KW-0687">Ribonucleoprotein</keyword>
<comment type="similarity">
    <text evidence="2 11">Belongs to the eukaryotic ribosomal protein eL8 family.</text>
</comment>
<evidence type="ECO:0000256" key="9">
    <source>
        <dbReference type="ARBA" id="ARBA00037456"/>
    </source>
</evidence>
<dbReference type="GO" id="GO:0046540">
    <property type="term" value="C:U4/U6 x U5 tri-snRNP complex"/>
    <property type="evidence" value="ECO:0007669"/>
    <property type="project" value="UniProtKB-UniRule"/>
</dbReference>
<comment type="subunit">
    <text evidence="11">Component of the U3 snoRNP particle. Binds to the C'/D and B/C motifs in U3 snoRNA. Component of the 25S U4/U6.U5 tri-snRNP particle, a subcomplex of the spliceosome. Binds to the 5' stem-loop of U4 snRNA.</text>
</comment>
<comment type="function">
    <text evidence="9 11">Common component of the spliceosome and rRNA processing machinery. In association with the spliceosomal U4/U6.U5 tri-snRNP particle, required for splicing of pre-mRNA. In association with box C/D snoRNPs, required for processing of pre-ribosomal RNA (rRNA) and site-specific 2'-O-methylation of substrate RNAs. Essential for the accumulation and stability of U4 snRNA, U6 snRNA, and box C/D snoRNAs.</text>
</comment>
<dbReference type="InterPro" id="IPR050257">
    <property type="entry name" value="eL8/uL1-like"/>
</dbReference>
<dbReference type="Gene3D" id="3.30.1330.30">
    <property type="match status" value="1"/>
</dbReference>
<dbReference type="PROSITE" id="PS01082">
    <property type="entry name" value="RIBOSOMAL_L7AE"/>
    <property type="match status" value="1"/>
</dbReference>
<dbReference type="InterPro" id="IPR004037">
    <property type="entry name" value="Ribosomal_eL8-like_CS"/>
</dbReference>
<keyword evidence="6" id="KW-0508">mRNA splicing</keyword>
<dbReference type="SUPFAM" id="SSF55315">
    <property type="entry name" value="L30e-like"/>
    <property type="match status" value="1"/>
</dbReference>
<comment type="subcellular location">
    <subcellularLocation>
        <location evidence="1 11">Nucleus</location>
        <location evidence="1 11">Nucleolus</location>
    </subcellularLocation>
</comment>
<dbReference type="PRINTS" id="PR00881">
    <property type="entry name" value="L7ARS6FAMILY"/>
</dbReference>
<dbReference type="InterPro" id="IPR004038">
    <property type="entry name" value="Ribosomal_eL8/eL30/eS12/Gad45"/>
</dbReference>
<feature type="domain" description="Ribosomal protein eL8/eL30/eS12/Gadd45" evidence="12">
    <location>
        <begin position="70"/>
        <end position="159"/>
    </location>
</feature>
<sequence length="176" mass="19285">HRTSTDLLSHHQGEPTQGTLHYNIGKFLELLIVNCGQLIVSRRHHSTPTSLTMSESAAWPLADDALQQELLDMVQQCQHYRQLKKGANEATKTLNRGVSELIILAADTNPLSIVLHLPLLSEDKNVPYVYVKSKTALGRACGVSRAVIACSITSNEGSELAGPIRALKDKIERLAI</sequence>
<protein>
    <recommendedName>
        <fullName evidence="10 11">13 kDa ribonucleoprotein-associated protein</fullName>
    </recommendedName>
</protein>
<evidence type="ECO:0000256" key="1">
    <source>
        <dbReference type="ARBA" id="ARBA00004604"/>
    </source>
</evidence>
<dbReference type="GO" id="GO:0003723">
    <property type="term" value="F:RNA binding"/>
    <property type="evidence" value="ECO:0007669"/>
    <property type="project" value="UniProtKB-UniRule"/>
</dbReference>
<evidence type="ECO:0000256" key="7">
    <source>
        <dbReference type="ARBA" id="ARBA00023242"/>
    </source>
</evidence>
<dbReference type="FunFam" id="3.30.1330.30:FF:000002">
    <property type="entry name" value="NHP2-like protein 1 homolog"/>
    <property type="match status" value="1"/>
</dbReference>
<dbReference type="GO" id="GO:0005730">
    <property type="term" value="C:nucleolus"/>
    <property type="evidence" value="ECO:0007669"/>
    <property type="project" value="UniProtKB-SubCell"/>
</dbReference>
<dbReference type="RefSeq" id="XP_022474339.1">
    <property type="nucleotide sequence ID" value="XM_022619074.1"/>
</dbReference>
<gene>
    <name evidence="13" type="ORF">CORC01_07438</name>
</gene>
<evidence type="ECO:0000313" key="13">
    <source>
        <dbReference type="EMBL" id="OHE97184.1"/>
    </source>
</evidence>
<evidence type="ECO:0000256" key="6">
    <source>
        <dbReference type="ARBA" id="ARBA00023187"/>
    </source>
</evidence>
<dbReference type="PANTHER" id="PTHR23105">
    <property type="entry name" value="RIBOSOMAL PROTEIN L7AE FAMILY MEMBER"/>
    <property type="match status" value="1"/>
</dbReference>
<evidence type="ECO:0000256" key="5">
    <source>
        <dbReference type="ARBA" id="ARBA00022884"/>
    </source>
</evidence>